<feature type="transmembrane region" description="Helical" evidence="2">
    <location>
        <begin position="207"/>
        <end position="225"/>
    </location>
</feature>
<protein>
    <recommendedName>
        <fullName evidence="3">DUF6535 domain-containing protein</fullName>
    </recommendedName>
</protein>
<sequence length="254" mass="27820">MDNSTFGEHFRASRSWVNLPTTCKASAGMTGGNRKRMWGGGSRSLGRRQPEDHYEAQIRELEQREKSLNAVLISAGAISASVAYRMMYTIMNFHTLPKPFLFAVMLSHFWQGMTSPTAAPQAPVPSLPPGLNFQTGSLDMSPLSILRSNMYWITSFMFSGNAIVLALLGKQMIRHRKESLPKGLSPVPPGLFHSFVAAAAADTMYRLFQVALVLVLLGHIDAIVVPAGLDVFVPTLVGGLLYTFGIISPIRRVP</sequence>
<keyword evidence="2" id="KW-0472">Membrane</keyword>
<comment type="caution">
    <text evidence="4">The sequence shown here is derived from an EMBL/GenBank/DDBJ whole genome shotgun (WGS) entry which is preliminary data.</text>
</comment>
<feature type="region of interest" description="Disordered" evidence="1">
    <location>
        <begin position="28"/>
        <end position="50"/>
    </location>
</feature>
<proteinExistence type="predicted"/>
<dbReference type="InterPro" id="IPR045338">
    <property type="entry name" value="DUF6535"/>
</dbReference>
<dbReference type="Proteomes" id="UP000759537">
    <property type="component" value="Unassembled WGS sequence"/>
</dbReference>
<gene>
    <name evidence="4" type="ORF">DFH94DRAFT_701534</name>
</gene>
<reference evidence="4" key="2">
    <citation type="journal article" date="2020" name="Nat. Commun.">
        <title>Large-scale genome sequencing of mycorrhizal fungi provides insights into the early evolution of symbiotic traits.</title>
        <authorList>
            <person name="Miyauchi S."/>
            <person name="Kiss E."/>
            <person name="Kuo A."/>
            <person name="Drula E."/>
            <person name="Kohler A."/>
            <person name="Sanchez-Garcia M."/>
            <person name="Morin E."/>
            <person name="Andreopoulos B."/>
            <person name="Barry K.W."/>
            <person name="Bonito G."/>
            <person name="Buee M."/>
            <person name="Carver A."/>
            <person name="Chen C."/>
            <person name="Cichocki N."/>
            <person name="Clum A."/>
            <person name="Culley D."/>
            <person name="Crous P.W."/>
            <person name="Fauchery L."/>
            <person name="Girlanda M."/>
            <person name="Hayes R.D."/>
            <person name="Keri Z."/>
            <person name="LaButti K."/>
            <person name="Lipzen A."/>
            <person name="Lombard V."/>
            <person name="Magnuson J."/>
            <person name="Maillard F."/>
            <person name="Murat C."/>
            <person name="Nolan M."/>
            <person name="Ohm R.A."/>
            <person name="Pangilinan J."/>
            <person name="Pereira M.F."/>
            <person name="Perotto S."/>
            <person name="Peter M."/>
            <person name="Pfister S."/>
            <person name="Riley R."/>
            <person name="Sitrit Y."/>
            <person name="Stielow J.B."/>
            <person name="Szollosi G."/>
            <person name="Zifcakova L."/>
            <person name="Stursova M."/>
            <person name="Spatafora J.W."/>
            <person name="Tedersoo L."/>
            <person name="Vaario L.M."/>
            <person name="Yamada A."/>
            <person name="Yan M."/>
            <person name="Wang P."/>
            <person name="Xu J."/>
            <person name="Bruns T."/>
            <person name="Baldrian P."/>
            <person name="Vilgalys R."/>
            <person name="Dunand C."/>
            <person name="Henrissat B."/>
            <person name="Grigoriev I.V."/>
            <person name="Hibbett D."/>
            <person name="Nagy L.G."/>
            <person name="Martin F.M."/>
        </authorList>
    </citation>
    <scope>NUCLEOTIDE SEQUENCE</scope>
    <source>
        <strain evidence="4">Prilba</strain>
    </source>
</reference>
<evidence type="ECO:0000256" key="1">
    <source>
        <dbReference type="SAM" id="MobiDB-lite"/>
    </source>
</evidence>
<dbReference type="AlphaFoldDB" id="A0A9P5N5L1"/>
<reference evidence="4" key="1">
    <citation type="submission" date="2019-10" db="EMBL/GenBank/DDBJ databases">
        <authorList>
            <consortium name="DOE Joint Genome Institute"/>
            <person name="Kuo A."/>
            <person name="Miyauchi S."/>
            <person name="Kiss E."/>
            <person name="Drula E."/>
            <person name="Kohler A."/>
            <person name="Sanchez-Garcia M."/>
            <person name="Andreopoulos B."/>
            <person name="Barry K.W."/>
            <person name="Bonito G."/>
            <person name="Buee M."/>
            <person name="Carver A."/>
            <person name="Chen C."/>
            <person name="Cichocki N."/>
            <person name="Clum A."/>
            <person name="Culley D."/>
            <person name="Crous P.W."/>
            <person name="Fauchery L."/>
            <person name="Girlanda M."/>
            <person name="Hayes R."/>
            <person name="Keri Z."/>
            <person name="LaButti K."/>
            <person name="Lipzen A."/>
            <person name="Lombard V."/>
            <person name="Magnuson J."/>
            <person name="Maillard F."/>
            <person name="Morin E."/>
            <person name="Murat C."/>
            <person name="Nolan M."/>
            <person name="Ohm R."/>
            <person name="Pangilinan J."/>
            <person name="Pereira M."/>
            <person name="Perotto S."/>
            <person name="Peter M."/>
            <person name="Riley R."/>
            <person name="Sitrit Y."/>
            <person name="Stielow B."/>
            <person name="Szollosi G."/>
            <person name="Zifcakova L."/>
            <person name="Stursova M."/>
            <person name="Spatafora J.W."/>
            <person name="Tedersoo L."/>
            <person name="Vaario L.-M."/>
            <person name="Yamada A."/>
            <person name="Yan M."/>
            <person name="Wang P."/>
            <person name="Xu J."/>
            <person name="Bruns T."/>
            <person name="Baldrian P."/>
            <person name="Vilgalys R."/>
            <person name="Henrissat B."/>
            <person name="Grigoriev I.V."/>
            <person name="Hibbett D."/>
            <person name="Nagy L.G."/>
            <person name="Martin F.M."/>
        </authorList>
    </citation>
    <scope>NUCLEOTIDE SEQUENCE</scope>
    <source>
        <strain evidence="4">Prilba</strain>
    </source>
</reference>
<feature type="transmembrane region" description="Helical" evidence="2">
    <location>
        <begin position="150"/>
        <end position="169"/>
    </location>
</feature>
<dbReference type="EMBL" id="WHVB01000001">
    <property type="protein sequence ID" value="KAF8486896.1"/>
    <property type="molecule type" value="Genomic_DNA"/>
</dbReference>
<name>A0A9P5N5L1_9AGAM</name>
<feature type="transmembrane region" description="Helical" evidence="2">
    <location>
        <begin position="68"/>
        <end position="87"/>
    </location>
</feature>
<dbReference type="OrthoDB" id="3244164at2759"/>
<evidence type="ECO:0000256" key="2">
    <source>
        <dbReference type="SAM" id="Phobius"/>
    </source>
</evidence>
<evidence type="ECO:0000259" key="3">
    <source>
        <dbReference type="Pfam" id="PF20153"/>
    </source>
</evidence>
<accession>A0A9P5N5L1</accession>
<feature type="transmembrane region" description="Helical" evidence="2">
    <location>
        <begin position="231"/>
        <end position="250"/>
    </location>
</feature>
<evidence type="ECO:0000313" key="5">
    <source>
        <dbReference type="Proteomes" id="UP000759537"/>
    </source>
</evidence>
<feature type="domain" description="DUF6535" evidence="3">
    <location>
        <begin position="60"/>
        <end position="186"/>
    </location>
</feature>
<dbReference type="Pfam" id="PF20153">
    <property type="entry name" value="DUF6535"/>
    <property type="match status" value="1"/>
</dbReference>
<evidence type="ECO:0000313" key="4">
    <source>
        <dbReference type="EMBL" id="KAF8486896.1"/>
    </source>
</evidence>
<keyword evidence="2" id="KW-0812">Transmembrane</keyword>
<organism evidence="4 5">
    <name type="scientific">Russula ochroleuca</name>
    <dbReference type="NCBI Taxonomy" id="152965"/>
    <lineage>
        <taxon>Eukaryota</taxon>
        <taxon>Fungi</taxon>
        <taxon>Dikarya</taxon>
        <taxon>Basidiomycota</taxon>
        <taxon>Agaricomycotina</taxon>
        <taxon>Agaricomycetes</taxon>
        <taxon>Russulales</taxon>
        <taxon>Russulaceae</taxon>
        <taxon>Russula</taxon>
    </lineage>
</organism>
<keyword evidence="2" id="KW-1133">Transmembrane helix</keyword>
<keyword evidence="5" id="KW-1185">Reference proteome</keyword>